<sequence length="292" mass="30405">MVGIVSGMSDIKSVGILGSGIMGSGLAEVAAKAGYTVIVRSRTQATADAMVASLGKSLAKQVERGKLADEERTAILGRVSATDSLGALSGCDLIIESVVEDLAIKKALFAELEQVVQPNAIFATNTSTLAVVELAMVTKRPDKVCGIHFFNPAPAMKLVEIIRPLTASDDTIAAATAFAVACGKDAVEVKDQAGFIVNALLFPYLNNAVRLAESGTASVADIDTAMKGGCNFPMGPFALLDLVGLDTSLAILDALYAEFSDPNYAAVPLLRRMVAAGLLGRKSGRGFFDYAR</sequence>
<name>A0A6J6NHD4_9ZZZZ</name>
<evidence type="ECO:0000259" key="2">
    <source>
        <dbReference type="Pfam" id="PF00725"/>
    </source>
</evidence>
<evidence type="ECO:0000259" key="3">
    <source>
        <dbReference type="Pfam" id="PF02737"/>
    </source>
</evidence>
<evidence type="ECO:0000313" key="4">
    <source>
        <dbReference type="EMBL" id="CAB4683883.1"/>
    </source>
</evidence>
<dbReference type="PIRSF" id="PIRSF000105">
    <property type="entry name" value="HCDH"/>
    <property type="match status" value="1"/>
</dbReference>
<dbReference type="Gene3D" id="1.10.1040.10">
    <property type="entry name" value="N-(1-d-carboxylethyl)-l-norvaline Dehydrogenase, domain 2"/>
    <property type="match status" value="1"/>
</dbReference>
<dbReference type="NCBIfam" id="NF005875">
    <property type="entry name" value="PRK07819.1"/>
    <property type="match status" value="1"/>
</dbReference>
<keyword evidence="1" id="KW-0560">Oxidoreductase</keyword>
<dbReference type="Pfam" id="PF00725">
    <property type="entry name" value="3HCDH"/>
    <property type="match status" value="1"/>
</dbReference>
<accession>A0A6J6NHD4</accession>
<protein>
    <submittedName>
        <fullName evidence="4">Unannotated protein</fullName>
    </submittedName>
</protein>
<dbReference type="Pfam" id="PF02737">
    <property type="entry name" value="3HCDH_N"/>
    <property type="match status" value="1"/>
</dbReference>
<dbReference type="EMBL" id="CAEZXM010000048">
    <property type="protein sequence ID" value="CAB4683883.1"/>
    <property type="molecule type" value="Genomic_DNA"/>
</dbReference>
<dbReference type="GO" id="GO:0070403">
    <property type="term" value="F:NAD+ binding"/>
    <property type="evidence" value="ECO:0007669"/>
    <property type="project" value="InterPro"/>
</dbReference>
<dbReference type="FunFam" id="3.40.50.720:FF:000009">
    <property type="entry name" value="Fatty oxidation complex, alpha subunit"/>
    <property type="match status" value="1"/>
</dbReference>
<dbReference type="AlphaFoldDB" id="A0A6J6NHD4"/>
<dbReference type="InterPro" id="IPR006176">
    <property type="entry name" value="3-OHacyl-CoA_DH_NAD-bd"/>
</dbReference>
<dbReference type="InterPro" id="IPR036291">
    <property type="entry name" value="NAD(P)-bd_dom_sf"/>
</dbReference>
<dbReference type="SUPFAM" id="SSF48179">
    <property type="entry name" value="6-phosphogluconate dehydrogenase C-terminal domain-like"/>
    <property type="match status" value="1"/>
</dbReference>
<gene>
    <name evidence="4" type="ORF">UFOPK2366_00379</name>
</gene>
<dbReference type="PANTHER" id="PTHR48075">
    <property type="entry name" value="3-HYDROXYACYL-COA DEHYDROGENASE FAMILY PROTEIN"/>
    <property type="match status" value="1"/>
</dbReference>
<dbReference type="InterPro" id="IPR022694">
    <property type="entry name" value="3-OHacyl-CoA_DH"/>
</dbReference>
<dbReference type="InterPro" id="IPR008927">
    <property type="entry name" value="6-PGluconate_DH-like_C_sf"/>
</dbReference>
<dbReference type="GO" id="GO:0008691">
    <property type="term" value="F:3-hydroxybutyryl-CoA dehydrogenase activity"/>
    <property type="evidence" value="ECO:0007669"/>
    <property type="project" value="TreeGrafter"/>
</dbReference>
<feature type="domain" description="3-hydroxyacyl-CoA dehydrogenase C-terminal" evidence="2">
    <location>
        <begin position="194"/>
        <end position="290"/>
    </location>
</feature>
<feature type="domain" description="3-hydroxyacyl-CoA dehydrogenase NAD binding" evidence="3">
    <location>
        <begin position="14"/>
        <end position="191"/>
    </location>
</feature>
<dbReference type="InterPro" id="IPR006108">
    <property type="entry name" value="3HC_DH_C"/>
</dbReference>
<organism evidence="4">
    <name type="scientific">freshwater metagenome</name>
    <dbReference type="NCBI Taxonomy" id="449393"/>
    <lineage>
        <taxon>unclassified sequences</taxon>
        <taxon>metagenomes</taxon>
        <taxon>ecological metagenomes</taxon>
    </lineage>
</organism>
<proteinExistence type="predicted"/>
<dbReference type="Gene3D" id="3.40.50.720">
    <property type="entry name" value="NAD(P)-binding Rossmann-like Domain"/>
    <property type="match status" value="1"/>
</dbReference>
<evidence type="ECO:0000256" key="1">
    <source>
        <dbReference type="ARBA" id="ARBA00023002"/>
    </source>
</evidence>
<dbReference type="SUPFAM" id="SSF51735">
    <property type="entry name" value="NAD(P)-binding Rossmann-fold domains"/>
    <property type="match status" value="1"/>
</dbReference>
<dbReference type="InterPro" id="IPR013328">
    <property type="entry name" value="6PGD_dom2"/>
</dbReference>
<reference evidence="4" key="1">
    <citation type="submission" date="2020-05" db="EMBL/GenBank/DDBJ databases">
        <authorList>
            <person name="Chiriac C."/>
            <person name="Salcher M."/>
            <person name="Ghai R."/>
            <person name="Kavagutti S V."/>
        </authorList>
    </citation>
    <scope>NUCLEOTIDE SEQUENCE</scope>
</reference>
<dbReference type="PANTHER" id="PTHR48075:SF9">
    <property type="entry name" value="3-HYDROXYBUTYRYL-COA DEHYDROGENASE"/>
    <property type="match status" value="1"/>
</dbReference>
<dbReference type="GO" id="GO:0006635">
    <property type="term" value="P:fatty acid beta-oxidation"/>
    <property type="evidence" value="ECO:0007669"/>
    <property type="project" value="TreeGrafter"/>
</dbReference>